<accession>X1AGN3</accession>
<protein>
    <submittedName>
        <fullName evidence="1">Uncharacterized protein</fullName>
    </submittedName>
</protein>
<dbReference type="EMBL" id="BART01001438">
    <property type="protein sequence ID" value="GAG68902.1"/>
    <property type="molecule type" value="Genomic_DNA"/>
</dbReference>
<name>X1AGN3_9ZZZZ</name>
<proteinExistence type="predicted"/>
<evidence type="ECO:0000313" key="1">
    <source>
        <dbReference type="EMBL" id="GAG68902.1"/>
    </source>
</evidence>
<organism evidence="1">
    <name type="scientific">marine sediment metagenome</name>
    <dbReference type="NCBI Taxonomy" id="412755"/>
    <lineage>
        <taxon>unclassified sequences</taxon>
        <taxon>metagenomes</taxon>
        <taxon>ecological metagenomes</taxon>
    </lineage>
</organism>
<gene>
    <name evidence="1" type="ORF">S01H4_05085</name>
</gene>
<comment type="caution">
    <text evidence="1">The sequence shown here is derived from an EMBL/GenBank/DDBJ whole genome shotgun (WGS) entry which is preliminary data.</text>
</comment>
<feature type="non-terminal residue" evidence="1">
    <location>
        <position position="36"/>
    </location>
</feature>
<reference evidence="1" key="1">
    <citation type="journal article" date="2014" name="Front. Microbiol.">
        <title>High frequency of phylogenetically diverse reductive dehalogenase-homologous genes in deep subseafloor sedimentary metagenomes.</title>
        <authorList>
            <person name="Kawai M."/>
            <person name="Futagami T."/>
            <person name="Toyoda A."/>
            <person name="Takaki Y."/>
            <person name="Nishi S."/>
            <person name="Hori S."/>
            <person name="Arai W."/>
            <person name="Tsubouchi T."/>
            <person name="Morono Y."/>
            <person name="Uchiyama I."/>
            <person name="Ito T."/>
            <person name="Fujiyama A."/>
            <person name="Inagaki F."/>
            <person name="Takami H."/>
        </authorList>
    </citation>
    <scope>NUCLEOTIDE SEQUENCE</scope>
    <source>
        <strain evidence="1">Expedition CK06-06</strain>
    </source>
</reference>
<dbReference type="AlphaFoldDB" id="X1AGN3"/>
<sequence>MASAPSRAKIVIVEIPSRPTPVINTRPIVAPKAAPA</sequence>